<proteinExistence type="predicted"/>
<keyword evidence="1" id="KW-1185">Reference proteome</keyword>
<dbReference type="OMA" id="SEMHSHR"/>
<dbReference type="KEGG" id="dci:103523385"/>
<evidence type="ECO:0000313" key="1">
    <source>
        <dbReference type="Proteomes" id="UP000079169"/>
    </source>
</evidence>
<dbReference type="PaxDb" id="121845-A0A1S3DT42"/>
<protein>
    <submittedName>
        <fullName evidence="2">Uncharacterized protein LOC103523385</fullName>
    </submittedName>
</protein>
<accession>A0A1S3DT42</accession>
<sequence>MESWLLEVKRVRIPRPKFQTRYPTEPPKDYYACEDKLNKRDMIDKATEDLRKAIHEKL</sequence>
<evidence type="ECO:0000313" key="2">
    <source>
        <dbReference type="RefSeq" id="XP_008486658.1"/>
    </source>
</evidence>
<gene>
    <name evidence="2" type="primary">LOC103523385</name>
</gene>
<name>A0A1S3DT42_DIACI</name>
<organism evidence="1 2">
    <name type="scientific">Diaphorina citri</name>
    <name type="common">Asian citrus psyllid</name>
    <dbReference type="NCBI Taxonomy" id="121845"/>
    <lineage>
        <taxon>Eukaryota</taxon>
        <taxon>Metazoa</taxon>
        <taxon>Ecdysozoa</taxon>
        <taxon>Arthropoda</taxon>
        <taxon>Hexapoda</taxon>
        <taxon>Insecta</taxon>
        <taxon>Pterygota</taxon>
        <taxon>Neoptera</taxon>
        <taxon>Paraneoptera</taxon>
        <taxon>Hemiptera</taxon>
        <taxon>Sternorrhyncha</taxon>
        <taxon>Psylloidea</taxon>
        <taxon>Psyllidae</taxon>
        <taxon>Diaphorininae</taxon>
        <taxon>Diaphorina</taxon>
    </lineage>
</organism>
<dbReference type="RefSeq" id="XP_008486658.1">
    <property type="nucleotide sequence ID" value="XM_008488436.2"/>
</dbReference>
<dbReference type="Proteomes" id="UP000079169">
    <property type="component" value="Unplaced"/>
</dbReference>
<dbReference type="AlphaFoldDB" id="A0A1S3DT42"/>
<reference evidence="2" key="1">
    <citation type="submission" date="2025-08" db="UniProtKB">
        <authorList>
            <consortium name="RefSeq"/>
        </authorList>
    </citation>
    <scope>IDENTIFICATION</scope>
</reference>
<dbReference type="GeneID" id="103523385"/>